<dbReference type="Gene3D" id="3.90.550.10">
    <property type="entry name" value="Spore Coat Polysaccharide Biosynthesis Protein SpsA, Chain A"/>
    <property type="match status" value="1"/>
</dbReference>
<dbReference type="EMBL" id="QSRJ01000002">
    <property type="protein sequence ID" value="RGL11671.1"/>
    <property type="molecule type" value="Genomic_DNA"/>
</dbReference>
<dbReference type="GO" id="GO:0016757">
    <property type="term" value="F:glycosyltransferase activity"/>
    <property type="evidence" value="ECO:0007669"/>
    <property type="project" value="UniProtKB-KW"/>
</dbReference>
<dbReference type="InterPro" id="IPR001173">
    <property type="entry name" value="Glyco_trans_2-like"/>
</dbReference>
<dbReference type="RefSeq" id="WP_117679019.1">
    <property type="nucleotide sequence ID" value="NZ_QSRJ01000002.1"/>
</dbReference>
<sequence>MNSALKITVIIPVYNVEHYLEQCVRSILEQSYSVFEILLVDDGSTDGSGELCERLSAENDCVRTVHKENAGLGFARNTGLDSLRSETTHVMFVDSDDWLEPGMVATFVRAIEDAGADCVLGGFTKRDGEGNSQFEFKLEDAVWEGDELAMKFIPRVCGSAPDASDSIPMSACSSLFAKTNIDEYDLRFPSEREVISEDFVFKFMFLRTCSKVVTTSCVGYSYRTNLSSLTTSYRPDRFEACLYFFDYALRLVANSPAEADCVLRLTKTLFIYMKMCISQEVSRVSGKSRRDACSAIRKMTGDQRLLRVIGEYPCKRLGFAQRAFVELLKRRAANVLYMAAALGFF</sequence>
<comment type="caution">
    <text evidence="4">The sequence shown here is derived from an EMBL/GenBank/DDBJ whole genome shotgun (WGS) entry which is preliminary data.</text>
</comment>
<evidence type="ECO:0000256" key="2">
    <source>
        <dbReference type="ARBA" id="ARBA00022679"/>
    </source>
</evidence>
<dbReference type="Pfam" id="PF00535">
    <property type="entry name" value="Glycos_transf_2"/>
    <property type="match status" value="1"/>
</dbReference>
<dbReference type="PANTHER" id="PTHR22916:SF51">
    <property type="entry name" value="GLYCOSYLTRANSFERASE EPSH-RELATED"/>
    <property type="match status" value="1"/>
</dbReference>
<dbReference type="PANTHER" id="PTHR22916">
    <property type="entry name" value="GLYCOSYLTRANSFERASE"/>
    <property type="match status" value="1"/>
</dbReference>
<keyword evidence="2 4" id="KW-0808">Transferase</keyword>
<dbReference type="SUPFAM" id="SSF53448">
    <property type="entry name" value="Nucleotide-diphospho-sugar transferases"/>
    <property type="match status" value="1"/>
</dbReference>
<dbReference type="CDD" id="cd00761">
    <property type="entry name" value="Glyco_tranf_GTA_type"/>
    <property type="match status" value="1"/>
</dbReference>
<dbReference type="Proteomes" id="UP000260943">
    <property type="component" value="Unassembled WGS sequence"/>
</dbReference>
<evidence type="ECO:0000313" key="4">
    <source>
        <dbReference type="EMBL" id="RGL11671.1"/>
    </source>
</evidence>
<protein>
    <submittedName>
        <fullName evidence="4">Glycosyltransferase</fullName>
    </submittedName>
</protein>
<reference evidence="4 5" key="1">
    <citation type="submission" date="2018-08" db="EMBL/GenBank/DDBJ databases">
        <title>A genome reference for cultivated species of the human gut microbiota.</title>
        <authorList>
            <person name="Zou Y."/>
            <person name="Xue W."/>
            <person name="Luo G."/>
        </authorList>
    </citation>
    <scope>NUCLEOTIDE SEQUENCE [LARGE SCALE GENOMIC DNA]</scope>
    <source>
        <strain evidence="4 5">TF08-14</strain>
    </source>
</reference>
<name>A0A3E4QX46_9ACTN</name>
<organism evidence="4 5">
    <name type="scientific">Collinsella tanakaei</name>
    <dbReference type="NCBI Taxonomy" id="626935"/>
    <lineage>
        <taxon>Bacteria</taxon>
        <taxon>Bacillati</taxon>
        <taxon>Actinomycetota</taxon>
        <taxon>Coriobacteriia</taxon>
        <taxon>Coriobacteriales</taxon>
        <taxon>Coriobacteriaceae</taxon>
        <taxon>Collinsella</taxon>
    </lineage>
</organism>
<dbReference type="AlphaFoldDB" id="A0A3E4QX46"/>
<evidence type="ECO:0000313" key="5">
    <source>
        <dbReference type="Proteomes" id="UP000260943"/>
    </source>
</evidence>
<dbReference type="InterPro" id="IPR029044">
    <property type="entry name" value="Nucleotide-diphossugar_trans"/>
</dbReference>
<feature type="domain" description="Glycosyltransferase 2-like" evidence="3">
    <location>
        <begin position="8"/>
        <end position="134"/>
    </location>
</feature>
<gene>
    <name evidence="4" type="ORF">DXC81_02480</name>
</gene>
<keyword evidence="1" id="KW-0328">Glycosyltransferase</keyword>
<evidence type="ECO:0000256" key="1">
    <source>
        <dbReference type="ARBA" id="ARBA00022676"/>
    </source>
</evidence>
<proteinExistence type="predicted"/>
<evidence type="ECO:0000259" key="3">
    <source>
        <dbReference type="Pfam" id="PF00535"/>
    </source>
</evidence>
<accession>A0A3E4QX46</accession>